<evidence type="ECO:0000313" key="2">
    <source>
        <dbReference type="EMBL" id="QDU89385.1"/>
    </source>
</evidence>
<dbReference type="RefSeq" id="WP_145285806.1">
    <property type="nucleotide sequence ID" value="NZ_CP036291.1"/>
</dbReference>
<sequence>MDNYKPALSPTYNGEYFFSDCSVIDDEQEWLEKSARLAPEEAEAQGARRAERMRNMRPPTTDPDLIAERRIQDDLRGYRPRAGTPLPQRIRPLYDCTPGGLLQRHAQRMEDAGEAMPEQLALLLDNYDRRDRGDRGAARRLFKYLHAHPEFRLTDEPSAPTLLLLARAVCGDDPVAVASLALDALDRVERMAPEGTSAMVRTYAQRIVMCELGVQAAEAKIDIAEIRSPQLQSALNNAEQRLGHALKNFVRAQKLADSLPEPAPAAVDPQAGAATLPRKPR</sequence>
<dbReference type="AlphaFoldDB" id="A0A518DD23"/>
<organism evidence="2 3">
    <name type="scientific">Pirellulimonas nuda</name>
    <dbReference type="NCBI Taxonomy" id="2528009"/>
    <lineage>
        <taxon>Bacteria</taxon>
        <taxon>Pseudomonadati</taxon>
        <taxon>Planctomycetota</taxon>
        <taxon>Planctomycetia</taxon>
        <taxon>Pirellulales</taxon>
        <taxon>Lacipirellulaceae</taxon>
        <taxon>Pirellulimonas</taxon>
    </lineage>
</organism>
<feature type="region of interest" description="Disordered" evidence="1">
    <location>
        <begin position="39"/>
        <end position="63"/>
    </location>
</feature>
<dbReference type="Proteomes" id="UP000317429">
    <property type="component" value="Chromosome"/>
</dbReference>
<protein>
    <submittedName>
        <fullName evidence="2">Uncharacterized protein</fullName>
    </submittedName>
</protein>
<feature type="compositionally biased region" description="Low complexity" evidence="1">
    <location>
        <begin position="264"/>
        <end position="274"/>
    </location>
</feature>
<gene>
    <name evidence="2" type="ORF">Pla175_27750</name>
</gene>
<keyword evidence="3" id="KW-1185">Reference proteome</keyword>
<evidence type="ECO:0000313" key="3">
    <source>
        <dbReference type="Proteomes" id="UP000317429"/>
    </source>
</evidence>
<feature type="region of interest" description="Disordered" evidence="1">
    <location>
        <begin position="259"/>
        <end position="281"/>
    </location>
</feature>
<dbReference type="EMBL" id="CP036291">
    <property type="protein sequence ID" value="QDU89385.1"/>
    <property type="molecule type" value="Genomic_DNA"/>
</dbReference>
<reference evidence="2 3" key="1">
    <citation type="submission" date="2019-02" db="EMBL/GenBank/DDBJ databases">
        <title>Deep-cultivation of Planctomycetes and their phenomic and genomic characterization uncovers novel biology.</title>
        <authorList>
            <person name="Wiegand S."/>
            <person name="Jogler M."/>
            <person name="Boedeker C."/>
            <person name="Pinto D."/>
            <person name="Vollmers J."/>
            <person name="Rivas-Marin E."/>
            <person name="Kohn T."/>
            <person name="Peeters S.H."/>
            <person name="Heuer A."/>
            <person name="Rast P."/>
            <person name="Oberbeckmann S."/>
            <person name="Bunk B."/>
            <person name="Jeske O."/>
            <person name="Meyerdierks A."/>
            <person name="Storesund J.E."/>
            <person name="Kallscheuer N."/>
            <person name="Luecker S."/>
            <person name="Lage O.M."/>
            <person name="Pohl T."/>
            <person name="Merkel B.J."/>
            <person name="Hornburger P."/>
            <person name="Mueller R.-W."/>
            <person name="Bruemmer F."/>
            <person name="Labrenz M."/>
            <person name="Spormann A.M."/>
            <person name="Op den Camp H."/>
            <person name="Overmann J."/>
            <person name="Amann R."/>
            <person name="Jetten M.S.M."/>
            <person name="Mascher T."/>
            <person name="Medema M.H."/>
            <person name="Devos D.P."/>
            <person name="Kaster A.-K."/>
            <person name="Ovreas L."/>
            <person name="Rohde M."/>
            <person name="Galperin M.Y."/>
            <person name="Jogler C."/>
        </authorList>
    </citation>
    <scope>NUCLEOTIDE SEQUENCE [LARGE SCALE GENOMIC DNA]</scope>
    <source>
        <strain evidence="2 3">Pla175</strain>
    </source>
</reference>
<evidence type="ECO:0000256" key="1">
    <source>
        <dbReference type="SAM" id="MobiDB-lite"/>
    </source>
</evidence>
<accession>A0A518DD23</accession>
<name>A0A518DD23_9BACT</name>
<proteinExistence type="predicted"/>
<dbReference type="KEGG" id="pnd:Pla175_27750"/>